<evidence type="ECO:0000259" key="8">
    <source>
        <dbReference type="Pfam" id="PF02229"/>
    </source>
</evidence>
<dbReference type="Gene3D" id="2.30.31.10">
    <property type="entry name" value="Transcriptional Coactivator Pc4, Chain A"/>
    <property type="match status" value="1"/>
</dbReference>
<accession>A0A2N3N0A2</accession>
<keyword evidence="5" id="KW-0804">Transcription</keyword>
<evidence type="ECO:0000256" key="7">
    <source>
        <dbReference type="SAM" id="MobiDB-lite"/>
    </source>
</evidence>
<keyword evidence="10" id="KW-1185">Reference proteome</keyword>
<organism evidence="9 10">
    <name type="scientific">Lomentospora prolificans</name>
    <dbReference type="NCBI Taxonomy" id="41688"/>
    <lineage>
        <taxon>Eukaryota</taxon>
        <taxon>Fungi</taxon>
        <taxon>Dikarya</taxon>
        <taxon>Ascomycota</taxon>
        <taxon>Pezizomycotina</taxon>
        <taxon>Sordariomycetes</taxon>
        <taxon>Hypocreomycetidae</taxon>
        <taxon>Microascales</taxon>
        <taxon>Microascaceae</taxon>
        <taxon>Lomentospora</taxon>
    </lineage>
</organism>
<dbReference type="OrthoDB" id="2505440at2759"/>
<feature type="domain" description="Transcriptional coactivator p15 (PC4) C-terminal" evidence="8">
    <location>
        <begin position="50"/>
        <end position="100"/>
    </location>
</feature>
<feature type="compositionally biased region" description="Polar residues" evidence="7">
    <location>
        <begin position="113"/>
        <end position="125"/>
    </location>
</feature>
<evidence type="ECO:0000256" key="3">
    <source>
        <dbReference type="ARBA" id="ARBA00023015"/>
    </source>
</evidence>
<keyword evidence="6" id="KW-0539">Nucleus</keyword>
<dbReference type="GO" id="GO:0060261">
    <property type="term" value="P:positive regulation of transcription initiation by RNA polymerase II"/>
    <property type="evidence" value="ECO:0007669"/>
    <property type="project" value="InterPro"/>
</dbReference>
<proteinExistence type="inferred from homology"/>
<dbReference type="EMBL" id="NLAX01001139">
    <property type="protein sequence ID" value="PKS05850.1"/>
    <property type="molecule type" value="Genomic_DNA"/>
</dbReference>
<feature type="region of interest" description="Disordered" evidence="7">
    <location>
        <begin position="1"/>
        <end position="54"/>
    </location>
</feature>
<keyword evidence="3" id="KW-0805">Transcription regulation</keyword>
<dbReference type="InterPro" id="IPR003173">
    <property type="entry name" value="PC4_C"/>
</dbReference>
<dbReference type="GO" id="GO:0005634">
    <property type="term" value="C:nucleus"/>
    <property type="evidence" value="ECO:0007669"/>
    <property type="project" value="UniProtKB-SubCell"/>
</dbReference>
<dbReference type="InterPro" id="IPR009044">
    <property type="entry name" value="ssDNA-bd_transcriptional_reg"/>
</dbReference>
<evidence type="ECO:0000256" key="5">
    <source>
        <dbReference type="ARBA" id="ARBA00023163"/>
    </source>
</evidence>
<evidence type="ECO:0000313" key="9">
    <source>
        <dbReference type="EMBL" id="PKS05850.1"/>
    </source>
</evidence>
<sequence>MGRNTMKRRAGVDDDSGSEAGVPVAKKSRSGPSPNSIGGASKDDEGNPFWELPKSRRVTLSEFRKSTYINIREYYEKDGKAHPGKKGISLTLEQYKELLKLLPSINAQLREMTGQNFNDPDNTSLPPIEAKGPSKSQSRSNFEATSDEDEG</sequence>
<keyword evidence="4" id="KW-0238">DNA-binding</keyword>
<evidence type="ECO:0000256" key="1">
    <source>
        <dbReference type="ARBA" id="ARBA00004123"/>
    </source>
</evidence>
<protein>
    <recommendedName>
        <fullName evidence="8">Transcriptional coactivator p15 (PC4) C-terminal domain-containing protein</fullName>
    </recommendedName>
</protein>
<reference evidence="9 10" key="1">
    <citation type="journal article" date="2017" name="G3 (Bethesda)">
        <title>First Draft Genome Sequence of the Pathogenic Fungus Lomentospora prolificans (Formerly Scedosporium prolificans).</title>
        <authorList>
            <person name="Luo R."/>
            <person name="Zimin A."/>
            <person name="Workman R."/>
            <person name="Fan Y."/>
            <person name="Pertea G."/>
            <person name="Grossman N."/>
            <person name="Wear M.P."/>
            <person name="Jia B."/>
            <person name="Miller H."/>
            <person name="Casadevall A."/>
            <person name="Timp W."/>
            <person name="Zhang S.X."/>
            <person name="Salzberg S.L."/>
        </authorList>
    </citation>
    <scope>NUCLEOTIDE SEQUENCE [LARGE SCALE GENOMIC DNA]</scope>
    <source>
        <strain evidence="9 10">JHH-5317</strain>
    </source>
</reference>
<feature type="region of interest" description="Disordered" evidence="7">
    <location>
        <begin position="112"/>
        <end position="151"/>
    </location>
</feature>
<dbReference type="PANTHER" id="PTHR13215">
    <property type="entry name" value="RNA POLYMERASE II TRANSCRIPTIONAL COACTIVATOR"/>
    <property type="match status" value="1"/>
</dbReference>
<comment type="subcellular location">
    <subcellularLocation>
        <location evidence="1">Nucleus</location>
    </subcellularLocation>
</comment>
<dbReference type="STRING" id="41688.A0A2N3N0A2"/>
<evidence type="ECO:0000313" key="10">
    <source>
        <dbReference type="Proteomes" id="UP000233524"/>
    </source>
</evidence>
<evidence type="ECO:0000256" key="2">
    <source>
        <dbReference type="ARBA" id="ARBA00009001"/>
    </source>
</evidence>
<comment type="similarity">
    <text evidence="2">Belongs to the transcriptional coactivator PC4 family.</text>
</comment>
<evidence type="ECO:0000256" key="4">
    <source>
        <dbReference type="ARBA" id="ARBA00023125"/>
    </source>
</evidence>
<feature type="compositionally biased region" description="Polar residues" evidence="7">
    <location>
        <begin position="134"/>
        <end position="144"/>
    </location>
</feature>
<dbReference type="GO" id="GO:0003677">
    <property type="term" value="F:DNA binding"/>
    <property type="evidence" value="ECO:0007669"/>
    <property type="project" value="UniProtKB-KW"/>
</dbReference>
<dbReference type="GO" id="GO:0003713">
    <property type="term" value="F:transcription coactivator activity"/>
    <property type="evidence" value="ECO:0007669"/>
    <property type="project" value="InterPro"/>
</dbReference>
<dbReference type="Proteomes" id="UP000233524">
    <property type="component" value="Unassembled WGS sequence"/>
</dbReference>
<name>A0A2N3N0A2_9PEZI</name>
<dbReference type="VEuPathDB" id="FungiDB:jhhlp_007679"/>
<dbReference type="Pfam" id="PF02229">
    <property type="entry name" value="PC4"/>
    <property type="match status" value="1"/>
</dbReference>
<dbReference type="InterPro" id="IPR045125">
    <property type="entry name" value="Sub1/Tcp4-like"/>
</dbReference>
<dbReference type="AlphaFoldDB" id="A0A2N3N0A2"/>
<dbReference type="SUPFAM" id="SSF54447">
    <property type="entry name" value="ssDNA-binding transcriptional regulator domain"/>
    <property type="match status" value="1"/>
</dbReference>
<gene>
    <name evidence="9" type="ORF">jhhlp_007679</name>
</gene>
<dbReference type="InParanoid" id="A0A2N3N0A2"/>
<evidence type="ECO:0000256" key="6">
    <source>
        <dbReference type="ARBA" id="ARBA00023242"/>
    </source>
</evidence>
<comment type="caution">
    <text evidence="9">The sequence shown here is derived from an EMBL/GenBank/DDBJ whole genome shotgun (WGS) entry which is preliminary data.</text>
</comment>